<gene>
    <name evidence="2" type="ORF">J2I46_28675</name>
</gene>
<protein>
    <submittedName>
        <fullName evidence="2">Uncharacterized protein</fullName>
    </submittedName>
</protein>
<keyword evidence="3" id="KW-1185">Reference proteome</keyword>
<dbReference type="RefSeq" id="WP_207332543.1">
    <property type="nucleotide sequence ID" value="NZ_JAFMYW010000012.1"/>
</dbReference>
<keyword evidence="1" id="KW-0812">Transmembrane</keyword>
<proteinExistence type="predicted"/>
<feature type="transmembrane region" description="Helical" evidence="1">
    <location>
        <begin position="20"/>
        <end position="40"/>
    </location>
</feature>
<evidence type="ECO:0000313" key="3">
    <source>
        <dbReference type="Proteomes" id="UP000664628"/>
    </source>
</evidence>
<evidence type="ECO:0000313" key="2">
    <source>
        <dbReference type="EMBL" id="MBO0952590.1"/>
    </source>
</evidence>
<dbReference type="Proteomes" id="UP000664628">
    <property type="component" value="Unassembled WGS sequence"/>
</dbReference>
<accession>A0ABS3JRE1</accession>
<comment type="caution">
    <text evidence="2">The sequence shown here is derived from an EMBL/GenBank/DDBJ whole genome shotgun (WGS) entry which is preliminary data.</text>
</comment>
<sequence length="45" mass="4886">MLNLNVPANSWSMRTDLFGKYGLVGSIGAAITSELTYPLINSQLK</sequence>
<keyword evidence="1" id="KW-1133">Transmembrane helix</keyword>
<dbReference type="EMBL" id="JAFMYW010000012">
    <property type="protein sequence ID" value="MBO0952590.1"/>
    <property type="molecule type" value="Genomic_DNA"/>
</dbReference>
<name>A0ABS3JRE1_9BACT</name>
<evidence type="ECO:0000256" key="1">
    <source>
        <dbReference type="SAM" id="Phobius"/>
    </source>
</evidence>
<reference evidence="2 3" key="1">
    <citation type="submission" date="2021-03" db="EMBL/GenBank/DDBJ databases">
        <title>Fibrella sp. HMF5405 genome sequencing and assembly.</title>
        <authorList>
            <person name="Kang H."/>
            <person name="Kim H."/>
            <person name="Bae S."/>
            <person name="Joh K."/>
        </authorList>
    </citation>
    <scope>NUCLEOTIDE SEQUENCE [LARGE SCALE GENOMIC DNA]</scope>
    <source>
        <strain evidence="2 3">HMF5405</strain>
    </source>
</reference>
<keyword evidence="1" id="KW-0472">Membrane</keyword>
<organism evidence="2 3">
    <name type="scientific">Fibrella forsythiae</name>
    <dbReference type="NCBI Taxonomy" id="2817061"/>
    <lineage>
        <taxon>Bacteria</taxon>
        <taxon>Pseudomonadati</taxon>
        <taxon>Bacteroidota</taxon>
        <taxon>Cytophagia</taxon>
        <taxon>Cytophagales</taxon>
        <taxon>Spirosomataceae</taxon>
        <taxon>Fibrella</taxon>
    </lineage>
</organism>